<dbReference type="EnsemblProtists" id="EOD10057">
    <property type="protein sequence ID" value="EOD10057"/>
    <property type="gene ID" value="EMIHUDRAFT_437995"/>
</dbReference>
<feature type="compositionally biased region" description="Low complexity" evidence="1">
    <location>
        <begin position="291"/>
        <end position="307"/>
    </location>
</feature>
<proteinExistence type="predicted"/>
<evidence type="ECO:0000313" key="2">
    <source>
        <dbReference type="EnsemblProtists" id="EOD10057"/>
    </source>
</evidence>
<feature type="region of interest" description="Disordered" evidence="1">
    <location>
        <begin position="1"/>
        <end position="51"/>
    </location>
</feature>
<keyword evidence="3" id="KW-1185">Reference proteome</keyword>
<dbReference type="RefSeq" id="XP_005762486.1">
    <property type="nucleotide sequence ID" value="XM_005762429.1"/>
</dbReference>
<dbReference type="GeneID" id="17256094"/>
<feature type="region of interest" description="Disordered" evidence="1">
    <location>
        <begin position="167"/>
        <end position="202"/>
    </location>
</feature>
<organism evidence="2 3">
    <name type="scientific">Emiliania huxleyi (strain CCMP1516)</name>
    <dbReference type="NCBI Taxonomy" id="280463"/>
    <lineage>
        <taxon>Eukaryota</taxon>
        <taxon>Haptista</taxon>
        <taxon>Haptophyta</taxon>
        <taxon>Prymnesiophyceae</taxon>
        <taxon>Isochrysidales</taxon>
        <taxon>Noelaerhabdaceae</taxon>
        <taxon>Emiliania</taxon>
    </lineage>
</organism>
<name>A0A0D3IFM2_EMIH1</name>
<sequence>MVLTLVRSSRPSVTHPPGAEEAATEHEDGSDSDDPLPGSRGHSPFSSRLAPRRLVGEASASGAGASFPMYVMRVSDFLRLERLTTHNELLRRGLLRRLDDHDLEAHVHFVSHQWCGRSEADPNGDHLRTMQGAFRMARAGQHDELFRSTSDKLAFFKGYSKNNARFLRDLSSSRSSRRSTPRSTPCSTPGATPDLRRRPVGPKEGVPLLAAAAAKAASGRCGLGERFSHGEHSSADVADRSSSSRGGGAVGGARTSLSSLESIDSGGEEASQPPSPSGLASVTPEPQGLDSGPSSGPSGGRRSFPRSTLKSTPRCDSPAISTAD</sequence>
<protein>
    <submittedName>
        <fullName evidence="2">Uncharacterized protein</fullName>
    </submittedName>
</protein>
<dbReference type="KEGG" id="ehx:EMIHUDRAFT_437995"/>
<accession>A0A0D3IFM2</accession>
<evidence type="ECO:0000256" key="1">
    <source>
        <dbReference type="SAM" id="MobiDB-lite"/>
    </source>
</evidence>
<reference evidence="3" key="1">
    <citation type="journal article" date="2013" name="Nature">
        <title>Pan genome of the phytoplankton Emiliania underpins its global distribution.</title>
        <authorList>
            <person name="Read B.A."/>
            <person name="Kegel J."/>
            <person name="Klute M.J."/>
            <person name="Kuo A."/>
            <person name="Lefebvre S.C."/>
            <person name="Maumus F."/>
            <person name="Mayer C."/>
            <person name="Miller J."/>
            <person name="Monier A."/>
            <person name="Salamov A."/>
            <person name="Young J."/>
            <person name="Aguilar M."/>
            <person name="Claverie J.M."/>
            <person name="Frickenhaus S."/>
            <person name="Gonzalez K."/>
            <person name="Herman E.K."/>
            <person name="Lin Y.C."/>
            <person name="Napier J."/>
            <person name="Ogata H."/>
            <person name="Sarno A.F."/>
            <person name="Shmutz J."/>
            <person name="Schroeder D."/>
            <person name="de Vargas C."/>
            <person name="Verret F."/>
            <person name="von Dassow P."/>
            <person name="Valentin K."/>
            <person name="Van de Peer Y."/>
            <person name="Wheeler G."/>
            <person name="Dacks J.B."/>
            <person name="Delwiche C.F."/>
            <person name="Dyhrman S.T."/>
            <person name="Glockner G."/>
            <person name="John U."/>
            <person name="Richards T."/>
            <person name="Worden A.Z."/>
            <person name="Zhang X."/>
            <person name="Grigoriev I.V."/>
            <person name="Allen A.E."/>
            <person name="Bidle K."/>
            <person name="Borodovsky M."/>
            <person name="Bowler C."/>
            <person name="Brownlee C."/>
            <person name="Cock J.M."/>
            <person name="Elias M."/>
            <person name="Gladyshev V.N."/>
            <person name="Groth M."/>
            <person name="Guda C."/>
            <person name="Hadaegh A."/>
            <person name="Iglesias-Rodriguez M.D."/>
            <person name="Jenkins J."/>
            <person name="Jones B.M."/>
            <person name="Lawson T."/>
            <person name="Leese F."/>
            <person name="Lindquist E."/>
            <person name="Lobanov A."/>
            <person name="Lomsadze A."/>
            <person name="Malik S.B."/>
            <person name="Marsh M.E."/>
            <person name="Mackinder L."/>
            <person name="Mock T."/>
            <person name="Mueller-Roeber B."/>
            <person name="Pagarete A."/>
            <person name="Parker M."/>
            <person name="Probert I."/>
            <person name="Quesneville H."/>
            <person name="Raines C."/>
            <person name="Rensing S.A."/>
            <person name="Riano-Pachon D.M."/>
            <person name="Richier S."/>
            <person name="Rokitta S."/>
            <person name="Shiraiwa Y."/>
            <person name="Soanes D.M."/>
            <person name="van der Giezen M."/>
            <person name="Wahlund T.M."/>
            <person name="Williams B."/>
            <person name="Wilson W."/>
            <person name="Wolfe G."/>
            <person name="Wurch L.L."/>
        </authorList>
    </citation>
    <scope>NUCLEOTIDE SEQUENCE</scope>
</reference>
<dbReference type="HOGENOM" id="CLU_859421_0_0_1"/>
<dbReference type="Proteomes" id="UP000013827">
    <property type="component" value="Unassembled WGS sequence"/>
</dbReference>
<reference evidence="2" key="2">
    <citation type="submission" date="2024-10" db="UniProtKB">
        <authorList>
            <consortium name="EnsemblProtists"/>
        </authorList>
    </citation>
    <scope>IDENTIFICATION</scope>
</reference>
<feature type="region of interest" description="Disordered" evidence="1">
    <location>
        <begin position="224"/>
        <end position="324"/>
    </location>
</feature>
<feature type="compositionally biased region" description="Polar residues" evidence="1">
    <location>
        <begin position="1"/>
        <end position="12"/>
    </location>
</feature>
<dbReference type="AlphaFoldDB" id="A0A0D3IFM2"/>
<evidence type="ECO:0000313" key="3">
    <source>
        <dbReference type="Proteomes" id="UP000013827"/>
    </source>
</evidence>
<dbReference type="PaxDb" id="2903-EOD10057"/>
<feature type="compositionally biased region" description="Basic and acidic residues" evidence="1">
    <location>
        <begin position="226"/>
        <end position="239"/>
    </location>
</feature>